<dbReference type="Gene3D" id="3.30.1360.40">
    <property type="match status" value="1"/>
</dbReference>
<dbReference type="KEGG" id="age:AA314_04487"/>
<dbReference type="SUPFAM" id="SSF50891">
    <property type="entry name" value="Cyclophilin-like"/>
    <property type="match status" value="1"/>
</dbReference>
<keyword evidence="3" id="KW-0067">ATP-binding</keyword>
<dbReference type="Proteomes" id="UP000035579">
    <property type="component" value="Chromosome"/>
</dbReference>
<evidence type="ECO:0000313" key="7">
    <source>
        <dbReference type="Proteomes" id="UP000035579"/>
    </source>
</evidence>
<dbReference type="Proteomes" id="UP000256345">
    <property type="component" value="Unassembled WGS sequence"/>
</dbReference>
<evidence type="ECO:0000256" key="2">
    <source>
        <dbReference type="ARBA" id="ARBA00022801"/>
    </source>
</evidence>
<dbReference type="RefSeq" id="WP_047857081.1">
    <property type="nucleotide sequence ID" value="NZ_CP011509.1"/>
</dbReference>
<evidence type="ECO:0000256" key="1">
    <source>
        <dbReference type="ARBA" id="ARBA00022741"/>
    </source>
</evidence>
<dbReference type="PANTHER" id="PTHR34698:SF2">
    <property type="entry name" value="5-OXOPROLINASE SUBUNIT B"/>
    <property type="match status" value="1"/>
</dbReference>
<organism evidence="5 7">
    <name type="scientific">Archangium gephyra</name>
    <dbReference type="NCBI Taxonomy" id="48"/>
    <lineage>
        <taxon>Bacteria</taxon>
        <taxon>Pseudomonadati</taxon>
        <taxon>Myxococcota</taxon>
        <taxon>Myxococcia</taxon>
        <taxon>Myxococcales</taxon>
        <taxon>Cystobacterineae</taxon>
        <taxon>Archangiaceae</taxon>
        <taxon>Archangium</taxon>
    </lineage>
</organism>
<dbReference type="Gene3D" id="2.40.100.10">
    <property type="entry name" value="Cyclophilin-like"/>
    <property type="match status" value="1"/>
</dbReference>
<evidence type="ECO:0000313" key="8">
    <source>
        <dbReference type="Proteomes" id="UP000256345"/>
    </source>
</evidence>
<reference evidence="6 8" key="2">
    <citation type="submission" date="2018-08" db="EMBL/GenBank/DDBJ databases">
        <title>Genomic Encyclopedia of Archaeal and Bacterial Type Strains, Phase II (KMG-II): from individual species to whole genera.</title>
        <authorList>
            <person name="Goeker M."/>
        </authorList>
    </citation>
    <scope>NUCLEOTIDE SEQUENCE [LARGE SCALE GENOMIC DNA]</scope>
    <source>
        <strain evidence="6 8">DSM 2261</strain>
    </source>
</reference>
<name>A0AAC8Q8J1_9BACT</name>
<dbReference type="AlphaFoldDB" id="A0AAC8Q8J1"/>
<dbReference type="EMBL" id="QUMU01000013">
    <property type="protein sequence ID" value="REG24987.1"/>
    <property type="molecule type" value="Genomic_DNA"/>
</dbReference>
<protein>
    <submittedName>
        <fullName evidence="5">Allophanate hydrolase 2 subunit 1</fullName>
    </submittedName>
    <submittedName>
        <fullName evidence="6">Inhibitor of KinA</fullName>
    </submittedName>
</protein>
<proteinExistence type="predicted"/>
<dbReference type="EMBL" id="CP011509">
    <property type="protein sequence ID" value="AKJ02861.1"/>
    <property type="molecule type" value="Genomic_DNA"/>
</dbReference>
<dbReference type="InterPro" id="IPR003833">
    <property type="entry name" value="CT_C_D"/>
</dbReference>
<dbReference type="InterPro" id="IPR029000">
    <property type="entry name" value="Cyclophilin-like_dom_sf"/>
</dbReference>
<evidence type="ECO:0000259" key="4">
    <source>
        <dbReference type="SMART" id="SM00796"/>
    </source>
</evidence>
<evidence type="ECO:0000256" key="3">
    <source>
        <dbReference type="ARBA" id="ARBA00022840"/>
    </source>
</evidence>
<feature type="domain" description="Carboxyltransferase" evidence="4">
    <location>
        <begin position="9"/>
        <end position="209"/>
    </location>
</feature>
<keyword evidence="2 5" id="KW-0378">Hydrolase</keyword>
<evidence type="ECO:0000313" key="5">
    <source>
        <dbReference type="EMBL" id="AKJ02861.1"/>
    </source>
</evidence>
<dbReference type="Pfam" id="PF02682">
    <property type="entry name" value="CT_C_D"/>
    <property type="match status" value="1"/>
</dbReference>
<dbReference type="InterPro" id="IPR010016">
    <property type="entry name" value="PxpB"/>
</dbReference>
<sequence length="234" mass="25948">MDETRDIPLDLQPMGDSAFLVRFGDSISPELHARVAGALRTLDSAREPWVVDLVPGYASLMVLYDALRARPEQVRQWLEETLPRARPEPPSRRVIEVPVWYHPAVGPDLEPLAQEKQLTVEELIALHTAPEYLVYMLGFRPGFPFLGGLDPRLFSPRLSTPRVAVPTGSVGIGGQQTGIYPVRSPGGWRLLGRTPLRLFSPEADPPFAVALGDRLRFVSIPEERYRALGGEVPA</sequence>
<dbReference type="SMART" id="SM00796">
    <property type="entry name" value="AHS1"/>
    <property type="match status" value="1"/>
</dbReference>
<dbReference type="NCBIfam" id="TIGR00370">
    <property type="entry name" value="5-oxoprolinase subunit PxpB"/>
    <property type="match status" value="1"/>
</dbReference>
<keyword evidence="1" id="KW-0547">Nucleotide-binding</keyword>
<keyword evidence="8" id="KW-1185">Reference proteome</keyword>
<reference evidence="5 7" key="1">
    <citation type="submission" date="2015-05" db="EMBL/GenBank/DDBJ databases">
        <title>Genome assembly of Archangium gephyra DSM 2261.</title>
        <authorList>
            <person name="Sharma G."/>
            <person name="Subramanian S."/>
        </authorList>
    </citation>
    <scope>NUCLEOTIDE SEQUENCE [LARGE SCALE GENOMIC DNA]</scope>
    <source>
        <strain evidence="5 7">DSM 2261</strain>
    </source>
</reference>
<evidence type="ECO:0000313" key="6">
    <source>
        <dbReference type="EMBL" id="REG24987.1"/>
    </source>
</evidence>
<gene>
    <name evidence="5" type="ORF">AA314_04487</name>
    <name evidence="6" type="ORF">ATI61_11350</name>
</gene>
<dbReference type="PANTHER" id="PTHR34698">
    <property type="entry name" value="5-OXOPROLINASE SUBUNIT B"/>
    <property type="match status" value="1"/>
</dbReference>
<dbReference type="GO" id="GO:0016787">
    <property type="term" value="F:hydrolase activity"/>
    <property type="evidence" value="ECO:0007669"/>
    <property type="project" value="UniProtKB-KW"/>
</dbReference>
<accession>A0AAC8Q8J1</accession>
<dbReference type="GO" id="GO:0005524">
    <property type="term" value="F:ATP binding"/>
    <property type="evidence" value="ECO:0007669"/>
    <property type="project" value="UniProtKB-KW"/>
</dbReference>
<dbReference type="SUPFAM" id="SSF160467">
    <property type="entry name" value="PH0987 N-terminal domain-like"/>
    <property type="match status" value="1"/>
</dbReference>